<name>A0A2M4C838_9DIPT</name>
<evidence type="ECO:0000256" key="1">
    <source>
        <dbReference type="SAM" id="SignalP"/>
    </source>
</evidence>
<dbReference type="EMBL" id="GGFJ01012356">
    <property type="protein sequence ID" value="MBW61497.1"/>
    <property type="molecule type" value="Transcribed_RNA"/>
</dbReference>
<organism evidence="2">
    <name type="scientific">Anopheles marajoara</name>
    <dbReference type="NCBI Taxonomy" id="58244"/>
    <lineage>
        <taxon>Eukaryota</taxon>
        <taxon>Metazoa</taxon>
        <taxon>Ecdysozoa</taxon>
        <taxon>Arthropoda</taxon>
        <taxon>Hexapoda</taxon>
        <taxon>Insecta</taxon>
        <taxon>Pterygota</taxon>
        <taxon>Neoptera</taxon>
        <taxon>Endopterygota</taxon>
        <taxon>Diptera</taxon>
        <taxon>Nematocera</taxon>
        <taxon>Culicoidea</taxon>
        <taxon>Culicidae</taxon>
        <taxon>Anophelinae</taxon>
        <taxon>Anopheles</taxon>
    </lineage>
</organism>
<accession>A0A2M4C838</accession>
<sequence length="107" mass="11848">MGQQRVTHARGSRRTFVAVCSLSLSLFSARGSDFLFARPSKAKNATAATAICRLSLTPYGPNLCVCNCISPAPPTRRPRPSRLGGKCIRKRAINSRFMLRCIWYSGW</sequence>
<proteinExistence type="predicted"/>
<feature type="chain" id="PRO_5014727511" evidence="1">
    <location>
        <begin position="32"/>
        <end position="107"/>
    </location>
</feature>
<feature type="signal peptide" evidence="1">
    <location>
        <begin position="1"/>
        <end position="31"/>
    </location>
</feature>
<protein>
    <submittedName>
        <fullName evidence="2">Putative secreted protein</fullName>
    </submittedName>
</protein>
<dbReference type="AlphaFoldDB" id="A0A2M4C838"/>
<evidence type="ECO:0000313" key="2">
    <source>
        <dbReference type="EMBL" id="MBW61497.1"/>
    </source>
</evidence>
<keyword evidence="1" id="KW-0732">Signal</keyword>
<reference evidence="2" key="1">
    <citation type="submission" date="2018-01" db="EMBL/GenBank/DDBJ databases">
        <title>An insight into the sialome of Amazonian anophelines.</title>
        <authorList>
            <person name="Ribeiro J.M."/>
            <person name="Scarpassa V."/>
            <person name="Calvo E."/>
        </authorList>
    </citation>
    <scope>NUCLEOTIDE SEQUENCE</scope>
    <source>
        <tissue evidence="2">Salivary glands</tissue>
    </source>
</reference>